<dbReference type="InterPro" id="IPR052047">
    <property type="entry name" value="GH94_Enzymes"/>
</dbReference>
<organism evidence="7 8">
    <name type="scientific">Endozoicomonas lisbonensis</name>
    <dbReference type="NCBI Taxonomy" id="3120522"/>
    <lineage>
        <taxon>Bacteria</taxon>
        <taxon>Pseudomonadati</taxon>
        <taxon>Pseudomonadota</taxon>
        <taxon>Gammaproteobacteria</taxon>
        <taxon>Oceanospirillales</taxon>
        <taxon>Endozoicomonadaceae</taxon>
        <taxon>Endozoicomonas</taxon>
    </lineage>
</organism>
<dbReference type="InterPro" id="IPR048771">
    <property type="entry name" value="SOGP_2nd"/>
</dbReference>
<dbReference type="RefSeq" id="WP_354016232.1">
    <property type="nucleotide sequence ID" value="NZ_JBEWTB010000001.1"/>
</dbReference>
<feature type="domain" description="Glycoside phosphorylase super sandwich" evidence="4">
    <location>
        <begin position="320"/>
        <end position="532"/>
    </location>
</feature>
<dbReference type="Gene3D" id="1.50.10.10">
    <property type="match status" value="1"/>
</dbReference>
<proteinExistence type="predicted"/>
<evidence type="ECO:0000259" key="5">
    <source>
        <dbReference type="Pfam" id="PF21270"/>
    </source>
</evidence>
<dbReference type="Pfam" id="PF17167">
    <property type="entry name" value="Glyco_hydro_94"/>
    <property type="match status" value="1"/>
</dbReference>
<sequence length="1132" mass="126474">MNYTVSSHSFSSKSHELTNGQLTLSYDERNVLKTIMAGPVMLGQHETPEFEQAVSNVYLRVKSGEAISVTPLVFFGPETETFRTNAGEVVWQTTNDLFRARVIATLAKDQSIAFVTADVENLSGEAMTFDVIFGQDVALADAGAVKTNEAYASQYLDHEVFQLEGAGYTVCSRQNLPGSTGNPCSQVGSLSEVVAFSTDGIQFFGKSYKVTNQPEAVFQPTLANVKYQYEMGYIALQSADVVLAAGAKHSTVFYVEVQPHMADSNVAEARPVAEIAAAYVAPGFDKAIEIAKPEFPLSGESVLVGEELTAEEVTGFFGEERRFAEEKDGKLLSFFHTDSRYVTLQEKERHLERSTGHMVSSGNCHDFRNAVMSSTHGMYGVFNSHVVLGNTSFNKMMGVDRTFLNLFKSSGQRIWVRENGEYRVLTMPSAFETGANFSRWVYKHNGGFIIVRSFSATESTTVQMEVETKGLEPLDILISNQLTMGNNEGEAVVTVNQNDRNIHVTGNHELVAAHHPELSFTMKLDDALTDVEKVTCEEDGSVRYLLLKGQLSDLSGEKVVVTIAGSLSDASQQTVETLDFDKEVAAFQRGQNDLINDFRVSFENDEYNAEKLNDTMQWFTHNALVHYATPHGLEQYSGGAWGTRDVSQGPFEFFMSMQRYDKVVDILDSIYSHQYVETGTWPQWFMFDQYNTIQQEESHGDIVVWPLKAVADYILTTGDVAVLDRQIPYTSIGQKFAFTEEKFTLFAHLERQVQHIIDNLVPGTHLSCYGDGDWDDTLQPANQALRENMVSGWTIPLTLQTFKTMTRALKGQEQYAEFVARIADLTEKMEADYRKFLIKDGVITGFLHFPEGDIEQPEYLLHPSDQKTGIKYRLLPASRSIISETFDREMAEQHMAIIEDKLVHPDGVRLMDRMAEYKAGKQTYFKRAELAANLGREVGLQYCHAHIRFIEALAKMGKVDEVYDNLYKILPVGIRGSVPNADLRQSNAYFSSSDGKFNNRYDAYENFGKLKTGEVEVKGGWKIYSSGPGIYINQLISNVLGVRFEGDSLVLDPVVSKKLGKVTLNFRLYGKPCELVINPDQGEFTPKRIELNGADIAMTELANAYRTGGALVEKSVLEAQLTDAANRLEIWL</sequence>
<evidence type="ECO:0000259" key="3">
    <source>
        <dbReference type="Pfam" id="PF17167"/>
    </source>
</evidence>
<feature type="domain" description="Glycoside phosphorylase C-terminal" evidence="5">
    <location>
        <begin position="1041"/>
        <end position="1130"/>
    </location>
</feature>
<dbReference type="Pfam" id="PF21270">
    <property type="entry name" value="SOGP_4th"/>
    <property type="match status" value="1"/>
</dbReference>
<protein>
    <submittedName>
        <fullName evidence="7">Cellobiose phosphorylase</fullName>
        <ecNumber evidence="7">2.4.1.333</ecNumber>
    </submittedName>
</protein>
<keyword evidence="1 7" id="KW-0328">Glycosyltransferase</keyword>
<dbReference type="InterPro" id="IPR048773">
    <property type="entry name" value="SOGP_C"/>
</dbReference>
<dbReference type="EC" id="2.4.1.333" evidence="7"/>
<evidence type="ECO:0000256" key="1">
    <source>
        <dbReference type="ARBA" id="ARBA00022676"/>
    </source>
</evidence>
<dbReference type="PANTHER" id="PTHR37469">
    <property type="entry name" value="CELLOBIONIC ACID PHOSPHORYLASE-RELATED"/>
    <property type="match status" value="1"/>
</dbReference>
<dbReference type="InterPro" id="IPR053831">
    <property type="entry name" value="SOGP_N"/>
</dbReference>
<gene>
    <name evidence="7" type="ORF">V5J35_000202</name>
</gene>
<evidence type="ECO:0000256" key="2">
    <source>
        <dbReference type="ARBA" id="ARBA00022679"/>
    </source>
</evidence>
<keyword evidence="2 7" id="KW-0808">Transferase</keyword>
<evidence type="ECO:0000259" key="6">
    <source>
        <dbReference type="Pfam" id="PF21958"/>
    </source>
</evidence>
<evidence type="ECO:0000313" key="7">
    <source>
        <dbReference type="EMBL" id="MET4755010.1"/>
    </source>
</evidence>
<name>A0ABV2SB91_9GAMM</name>
<dbReference type="EMBL" id="JBEWTB010000001">
    <property type="protein sequence ID" value="MET4755010.1"/>
    <property type="molecule type" value="Genomic_DNA"/>
</dbReference>
<dbReference type="PANTHER" id="PTHR37469:SF2">
    <property type="entry name" value="CELLOBIONIC ACID PHOSPHORYLASE"/>
    <property type="match status" value="1"/>
</dbReference>
<evidence type="ECO:0000313" key="8">
    <source>
        <dbReference type="Proteomes" id="UP001549366"/>
    </source>
</evidence>
<keyword evidence="8" id="KW-1185">Reference proteome</keyword>
<dbReference type="Pfam" id="PF21250">
    <property type="entry name" value="SOGP_2nd"/>
    <property type="match status" value="1"/>
</dbReference>
<dbReference type="InterPro" id="IPR008928">
    <property type="entry name" value="6-hairpin_glycosidase_sf"/>
</dbReference>
<dbReference type="InterPro" id="IPR033432">
    <property type="entry name" value="GH94_catalytic"/>
</dbReference>
<dbReference type="Gene3D" id="2.70.98.40">
    <property type="entry name" value="Glycoside hydrolase, family 65, N-terminal domain"/>
    <property type="match status" value="1"/>
</dbReference>
<dbReference type="GO" id="GO:0016757">
    <property type="term" value="F:glycosyltransferase activity"/>
    <property type="evidence" value="ECO:0007669"/>
    <property type="project" value="UniProtKB-KW"/>
</dbReference>
<dbReference type="Pfam" id="PF21958">
    <property type="entry name" value="SOGP_N"/>
    <property type="match status" value="1"/>
</dbReference>
<comment type="caution">
    <text evidence="7">The sequence shown here is derived from an EMBL/GenBank/DDBJ whole genome shotgun (WGS) entry which is preliminary data.</text>
</comment>
<dbReference type="InterPro" id="IPR012341">
    <property type="entry name" value="6hp_glycosidase-like_sf"/>
</dbReference>
<reference evidence="7 8" key="1">
    <citation type="submission" date="2024-06" db="EMBL/GenBank/DDBJ databases">
        <title>Genomic Encyclopedia of Type Strains, Phase V (KMG-V): Genome sequencing to study the core and pangenomes of soil and plant-associated prokaryotes.</title>
        <authorList>
            <person name="Whitman W."/>
        </authorList>
    </citation>
    <scope>NUCLEOTIDE SEQUENCE [LARGE SCALE GENOMIC DNA]</scope>
    <source>
        <strain evidence="7 8">NE40</strain>
    </source>
</reference>
<accession>A0ABV2SB91</accession>
<feature type="domain" description="SOGP N-terminal" evidence="6">
    <location>
        <begin position="31"/>
        <end position="254"/>
    </location>
</feature>
<dbReference type="InterPro" id="IPR037018">
    <property type="entry name" value="GH65_N"/>
</dbReference>
<dbReference type="Proteomes" id="UP001549366">
    <property type="component" value="Unassembled WGS sequence"/>
</dbReference>
<evidence type="ECO:0000259" key="4">
    <source>
        <dbReference type="Pfam" id="PF21250"/>
    </source>
</evidence>
<dbReference type="SUPFAM" id="SSF48208">
    <property type="entry name" value="Six-hairpin glycosidases"/>
    <property type="match status" value="1"/>
</dbReference>
<feature type="domain" description="Glycosyl hydrolase 94 catalytic" evidence="3">
    <location>
        <begin position="696"/>
        <end position="973"/>
    </location>
</feature>